<dbReference type="AlphaFoldDB" id="A0A381V1X2"/>
<evidence type="ECO:0000313" key="1">
    <source>
        <dbReference type="EMBL" id="SVA33961.1"/>
    </source>
</evidence>
<accession>A0A381V1X2</accession>
<dbReference type="Gene3D" id="3.20.20.140">
    <property type="entry name" value="Metal-dependent hydrolases"/>
    <property type="match status" value="1"/>
</dbReference>
<reference evidence="1" key="1">
    <citation type="submission" date="2018-05" db="EMBL/GenBank/DDBJ databases">
        <authorList>
            <person name="Lanie J.A."/>
            <person name="Ng W.-L."/>
            <person name="Kazmierczak K.M."/>
            <person name="Andrzejewski T.M."/>
            <person name="Davidsen T.M."/>
            <person name="Wayne K.J."/>
            <person name="Tettelin H."/>
            <person name="Glass J.I."/>
            <person name="Rusch D."/>
            <person name="Podicherti R."/>
            <person name="Tsui H.-C.T."/>
            <person name="Winkler M.E."/>
        </authorList>
    </citation>
    <scope>NUCLEOTIDE SEQUENCE</scope>
</reference>
<sequence>MQKIDVFNHIFPEPFYKLMMQVAGDFKDIGRRVRGIPMLVDLDERFRVMDQFGPDYRQILSLASPPLEV</sequence>
<gene>
    <name evidence="1" type="ORF">METZ01_LOCUS86815</name>
</gene>
<evidence type="ECO:0008006" key="2">
    <source>
        <dbReference type="Google" id="ProtNLM"/>
    </source>
</evidence>
<proteinExistence type="predicted"/>
<feature type="non-terminal residue" evidence="1">
    <location>
        <position position="69"/>
    </location>
</feature>
<dbReference type="EMBL" id="UINC01007550">
    <property type="protein sequence ID" value="SVA33961.1"/>
    <property type="molecule type" value="Genomic_DNA"/>
</dbReference>
<organism evidence="1">
    <name type="scientific">marine metagenome</name>
    <dbReference type="NCBI Taxonomy" id="408172"/>
    <lineage>
        <taxon>unclassified sequences</taxon>
        <taxon>metagenomes</taxon>
        <taxon>ecological metagenomes</taxon>
    </lineage>
</organism>
<protein>
    <recommendedName>
        <fullName evidence="2">Amidohydrolase-related domain-containing protein</fullName>
    </recommendedName>
</protein>
<name>A0A381V1X2_9ZZZZ</name>